<reference evidence="2 3" key="1">
    <citation type="submission" date="2023-08" db="EMBL/GenBank/DDBJ databases">
        <authorList>
            <person name="Palmer J.M."/>
        </authorList>
    </citation>
    <scope>NUCLEOTIDE SEQUENCE [LARGE SCALE GENOMIC DNA]</scope>
    <source>
        <strain evidence="2 3">TWF481</strain>
    </source>
</reference>
<name>A0AAV9WGK9_9PEZI</name>
<organism evidence="2 3">
    <name type="scientific">Arthrobotrys musiformis</name>
    <dbReference type="NCBI Taxonomy" id="47236"/>
    <lineage>
        <taxon>Eukaryota</taxon>
        <taxon>Fungi</taxon>
        <taxon>Dikarya</taxon>
        <taxon>Ascomycota</taxon>
        <taxon>Pezizomycotina</taxon>
        <taxon>Orbiliomycetes</taxon>
        <taxon>Orbiliales</taxon>
        <taxon>Orbiliaceae</taxon>
        <taxon>Arthrobotrys</taxon>
    </lineage>
</organism>
<keyword evidence="3" id="KW-1185">Reference proteome</keyword>
<dbReference type="Proteomes" id="UP001370758">
    <property type="component" value="Unassembled WGS sequence"/>
</dbReference>
<protein>
    <submittedName>
        <fullName evidence="2">Uncharacterized protein</fullName>
    </submittedName>
</protein>
<feature type="region of interest" description="Disordered" evidence="1">
    <location>
        <begin position="162"/>
        <end position="188"/>
    </location>
</feature>
<accession>A0AAV9WGK9</accession>
<sequence length="188" mass="19451">MVFYPVSPAVAAAAEDEAKLLLCMMTVGIEISSSVGVLRKNATGFHLMMVDEAAAAAVVDAEVDAEVDAAVDAEVDAAVDAEVDAAVGGIDVDAADAEVVGLGVDCGNECREEQELEESATEGQGCGDDRVAADYGYYDYYVVDDCDNYDGEDDAAAAAVADDDGNYGMTGDRKRKRKVKATAETPGA</sequence>
<evidence type="ECO:0000313" key="3">
    <source>
        <dbReference type="Proteomes" id="UP001370758"/>
    </source>
</evidence>
<dbReference type="EMBL" id="JAVHJL010000003">
    <property type="protein sequence ID" value="KAK6507235.1"/>
    <property type="molecule type" value="Genomic_DNA"/>
</dbReference>
<proteinExistence type="predicted"/>
<comment type="caution">
    <text evidence="2">The sequence shown here is derived from an EMBL/GenBank/DDBJ whole genome shotgun (WGS) entry which is preliminary data.</text>
</comment>
<evidence type="ECO:0000256" key="1">
    <source>
        <dbReference type="SAM" id="MobiDB-lite"/>
    </source>
</evidence>
<evidence type="ECO:0000313" key="2">
    <source>
        <dbReference type="EMBL" id="KAK6507235.1"/>
    </source>
</evidence>
<gene>
    <name evidence="2" type="ORF">TWF481_005685</name>
</gene>
<dbReference type="AlphaFoldDB" id="A0AAV9WGK9"/>